<feature type="active site" description="Proton acceptor; for dehydratase activity" evidence="5">
    <location>
        <position position="1346"/>
    </location>
</feature>
<dbReference type="InterPro" id="IPR014030">
    <property type="entry name" value="Ketoacyl_synth_N"/>
</dbReference>
<accession>A0A4Y9ZDF3</accession>
<dbReference type="GO" id="GO:0044550">
    <property type="term" value="P:secondary metabolite biosynthetic process"/>
    <property type="evidence" value="ECO:0007669"/>
    <property type="project" value="TreeGrafter"/>
</dbReference>
<dbReference type="InterPro" id="IPR020841">
    <property type="entry name" value="PKS_Beta-ketoAc_synthase_dom"/>
</dbReference>
<dbReference type="InterPro" id="IPR001031">
    <property type="entry name" value="Thioesterase"/>
</dbReference>
<dbReference type="InterPro" id="IPR032088">
    <property type="entry name" value="SAT"/>
</dbReference>
<dbReference type="Gene3D" id="3.40.50.1820">
    <property type="entry name" value="alpha/beta hydrolase"/>
    <property type="match status" value="1"/>
</dbReference>
<evidence type="ECO:0000259" key="8">
    <source>
        <dbReference type="PROSITE" id="PS52019"/>
    </source>
</evidence>
<feature type="domain" description="Carrier" evidence="6">
    <location>
        <begin position="1666"/>
        <end position="1741"/>
    </location>
</feature>
<feature type="region of interest" description="C-terminal hotdog fold" evidence="5">
    <location>
        <begin position="1471"/>
        <end position="1621"/>
    </location>
</feature>
<dbReference type="Pfam" id="PF16073">
    <property type="entry name" value="SAT"/>
    <property type="match status" value="1"/>
</dbReference>
<dbReference type="Pfam" id="PF14765">
    <property type="entry name" value="PS-DH"/>
    <property type="match status" value="1"/>
</dbReference>
<dbReference type="InterPro" id="IPR049552">
    <property type="entry name" value="PKS_DH_N"/>
</dbReference>
<dbReference type="InterPro" id="IPR030918">
    <property type="entry name" value="PT_fungal_PKS"/>
</dbReference>
<dbReference type="Pfam" id="PF00975">
    <property type="entry name" value="Thioesterase"/>
    <property type="match status" value="1"/>
</dbReference>
<dbReference type="InterPro" id="IPR036736">
    <property type="entry name" value="ACP-like_sf"/>
</dbReference>
<dbReference type="Pfam" id="PF21089">
    <property type="entry name" value="PKS_DH_N"/>
    <property type="match status" value="1"/>
</dbReference>
<dbReference type="InterPro" id="IPR001227">
    <property type="entry name" value="Ac_transferase_dom_sf"/>
</dbReference>
<organism evidence="9 10">
    <name type="scientific">Dentipellis fragilis</name>
    <dbReference type="NCBI Taxonomy" id="205917"/>
    <lineage>
        <taxon>Eukaryota</taxon>
        <taxon>Fungi</taxon>
        <taxon>Dikarya</taxon>
        <taxon>Basidiomycota</taxon>
        <taxon>Agaricomycotina</taxon>
        <taxon>Agaricomycetes</taxon>
        <taxon>Russulales</taxon>
        <taxon>Hericiaceae</taxon>
        <taxon>Dentipellis</taxon>
    </lineage>
</organism>
<dbReference type="InterPro" id="IPR016035">
    <property type="entry name" value="Acyl_Trfase/lysoPLipase"/>
</dbReference>
<dbReference type="InterPro" id="IPR016039">
    <property type="entry name" value="Thiolase-like"/>
</dbReference>
<evidence type="ECO:0000256" key="1">
    <source>
        <dbReference type="ARBA" id="ARBA00022450"/>
    </source>
</evidence>
<dbReference type="Proteomes" id="UP000298327">
    <property type="component" value="Unassembled WGS sequence"/>
</dbReference>
<dbReference type="Pfam" id="PF02801">
    <property type="entry name" value="Ketoacyl-synt_C"/>
    <property type="match status" value="1"/>
</dbReference>
<dbReference type="SUPFAM" id="SSF47336">
    <property type="entry name" value="ACP-like"/>
    <property type="match status" value="2"/>
</dbReference>
<dbReference type="Gene3D" id="3.30.70.3290">
    <property type="match status" value="1"/>
</dbReference>
<dbReference type="InterPro" id="IPR042104">
    <property type="entry name" value="PKS_dehydratase_sf"/>
</dbReference>
<dbReference type="InterPro" id="IPR050091">
    <property type="entry name" value="PKS_NRPS_Biosynth_Enz"/>
</dbReference>
<dbReference type="GO" id="GO:0004312">
    <property type="term" value="F:fatty acid synthase activity"/>
    <property type="evidence" value="ECO:0007669"/>
    <property type="project" value="TreeGrafter"/>
</dbReference>
<evidence type="ECO:0000256" key="5">
    <source>
        <dbReference type="PROSITE-ProRule" id="PRU01363"/>
    </source>
</evidence>
<reference evidence="9 10" key="1">
    <citation type="submission" date="2019-02" db="EMBL/GenBank/DDBJ databases">
        <title>Genome sequencing of the rare red list fungi Dentipellis fragilis.</title>
        <authorList>
            <person name="Buettner E."/>
            <person name="Kellner H."/>
        </authorList>
    </citation>
    <scope>NUCLEOTIDE SEQUENCE [LARGE SCALE GENOMIC DNA]</scope>
    <source>
        <strain evidence="9 10">DSM 105465</strain>
    </source>
</reference>
<dbReference type="InterPro" id="IPR020806">
    <property type="entry name" value="PKS_PP-bd"/>
</dbReference>
<dbReference type="InterPro" id="IPR009081">
    <property type="entry name" value="PP-bd_ACP"/>
</dbReference>
<dbReference type="InterPro" id="IPR014043">
    <property type="entry name" value="Acyl_transferase_dom"/>
</dbReference>
<evidence type="ECO:0008006" key="11">
    <source>
        <dbReference type="Google" id="ProtNLM"/>
    </source>
</evidence>
<comment type="caution">
    <text evidence="9">The sequence shown here is derived from an EMBL/GenBank/DDBJ whole genome shotgun (WGS) entry which is preliminary data.</text>
</comment>
<sequence>MASSPSTQQHLNVPVFAGHGTTAINSPQTRERASRDASSASGSLLLSACYDAFQSELASLSETEAKAAGVDSRDFDKPELLLSLPQERYLSNPVISGVTLFLIQTLRYLAFVESYLSSTSQPFASVLSSNRAHSLGVLGFSSGILPACVVGTSISTLEFITNAVQVFRLVFWIGLRAQLYKIAAFESVESLGDDAALPWSLVFLGMGRQQAEDAVRQFSDSTSAESLHVTAVMDDSCVTVSGRPDILAAFASSLQTSAPPHKTTVDTLYHSPIHVGGVRDAVLTDVSRRSIRFPDYSDIKVPIRSMHSGQLLGAQNEGSLVEAVVDMVLTQSVNWDLVVAALVAATPEGEVVRLINVGPGAGLTRSMERAFPLRNVFSVDLTVPESNSTTNGSSPVQEPIAIVGMAVNMPGAPSASKLWEVLENGINTIAEIPEHRFSVSDYNNPADSKSARSMKAHTGNFLDDPDAFDNKFFKISPREARSMDPQGRVLLHTAYEALENAGYVPNATPTFNPETFGCYVGCATGDYVQNLRNEIDVYYSTGTLRAFLSGRISYAMKLSGPSVVIDTACSSSLVAVYQACRALMNRDCNAAMAGGVNVIASPDMFLGLDRGHFLSPTGQCKAFDASADGYSRSEGCGIFVLKRLSDAIAENDNIMGVIRGVEVNQSGLAHSITHPHPPTQEILFKQVLDKTGIDPRRINVVEAHGTGTQAGDPNELESIRGIFAVGRTPANPLHITSVKANIGHLEAASGAAGLAKLLLMLQHRTIPRQISLKNLNPKIIALDKDHTIIDREHAPWNPSEDGLPRIAMLNNFGAAGSNGTIILEEYVPKDPSTGQPEAPAAFVVGMSAKTPEALDQLRSRYMDWLKSDASAKVSLADFAYTATARRQLYDHRSAVAASSKEELVEKLGTATTSVVSEHGGKVAFVFSGQGSQYLGMGSSLYKTVPAFKRTVDECQSILTAAGFPGVLAIINPAGETSGFTQLEEFEAYQASIFTLEYALAKLWMSWGITPSVVVGHSLGEYAAQVIAGVLTLKGALTLIANRVRFMVTKCAVETTGMIAINRGSEAIAELLASSKDFPDTTVACFNSNTDCVASGPIEQLKLLKAHLDSEVKCKNVLLTVPFGYHSSAMHPVLEALTTVAKHVTIRAPTIPIISNVLGEVVLPGDDSAFTTEYYSRHCAEPVQFEKGITSLSTYPELSRVDAWIEIGPHTTTLPMLKVHPAVSKSTMLLGSIRKQQDAWTTLSATLAQLYTSGVDVKWREAFAHLSSSSCVALPSYPFAKAKFWVAWKEDARGSAAVAAAPEAKSANLVEDFSMLYSWAQFPSASNQQVAIFDTPISLLAKSIQGHSVGDHPLCPASVYHELALAGIETAKTYLQLSFDDNYVTLRDIDYAKPLVYNAKVARVIKTSITLNHDGSGSFSVGSQVGAAAEEVHCFGNFKYQSTSKTVTKFSRVLPIVTRQIAAVSSSRDGLAETFSTRTAYEVIFPRVVDYAKEYHTMKTLTVSFNGMEAYAIVQLPRDHDRSKFVVHPVFMDTMLHVAGFVANMQGGVNDAFICSKVDNVKAIPSLIDNDAEYGVFISNAWVAEEGVMLADAYAVQIQAPGKIVAHLKGMHFRKVRLNSLKRGLAMAAGGETAPKRAEAPVRKAAPVVNQKATFAEPPRAPAASTIDILAEVTRIVAETCDINASNIQPNGDLESYGVDSLMSIEIFGKLQTVFPNTDLDAHVLSSCRNVASIVAEVSSKFSPEASGPSSPRTLVTDDKLPEPSVTAIFDDVDVKPLLASVLGIGLQEITDDADFESLGLDSLTSIEAHHALQEEYSLQLPQTLFETHTTAKAVNAFIMNQLRPKGKSPEKAPHVTFEQDVKLTEYRDSDIATAAKVAQIVDGNLNPLVTALRLDSVPVEVQKATTPGRAPLFLIHDGSGLVLYIRRLSPLDRDIWGIHNPHFITSQPWESVVSMAAEYSEFATKTTSEPLLLGGWSFGGVVAFEAARQLMRKGVAVKGVLLIDSPSPVNHVPLSDALLDSVAKLDGRNAGSDIGRLVKTQFQMNSRMLGRYDPLAAGGPFPSIVLLRSSEGYSPAGVSDVPKWLADRSDRTQAAAGWEKVVGTTVKVLDIPGSHFQPFHPGNIGEVSRRIAEGCAYLEQISA</sequence>
<dbReference type="Gene3D" id="3.30.70.250">
    <property type="entry name" value="Malonyl-CoA ACP transacylase, ACP-binding"/>
    <property type="match status" value="1"/>
</dbReference>
<dbReference type="SUPFAM" id="SSF53901">
    <property type="entry name" value="Thiolase-like"/>
    <property type="match status" value="1"/>
</dbReference>
<dbReference type="InterPro" id="IPR016036">
    <property type="entry name" value="Malonyl_transacylase_ACP-bd"/>
</dbReference>
<dbReference type="SUPFAM" id="SSF55048">
    <property type="entry name" value="Probable ACP-binding domain of malonyl-CoA ACP transacylase"/>
    <property type="match status" value="1"/>
</dbReference>
<feature type="domain" description="Carrier" evidence="6">
    <location>
        <begin position="1768"/>
        <end position="1842"/>
    </location>
</feature>
<keyword evidence="3" id="KW-0808">Transferase</keyword>
<dbReference type="Gene3D" id="3.10.129.110">
    <property type="entry name" value="Polyketide synthase dehydratase"/>
    <property type="match status" value="1"/>
</dbReference>
<dbReference type="GO" id="GO:0004315">
    <property type="term" value="F:3-oxoacyl-[acyl-carrier-protein] synthase activity"/>
    <property type="evidence" value="ECO:0007669"/>
    <property type="project" value="InterPro"/>
</dbReference>
<dbReference type="InterPro" id="IPR018201">
    <property type="entry name" value="Ketoacyl_synth_AS"/>
</dbReference>
<gene>
    <name evidence="9" type="ORF">EVG20_g408</name>
</gene>
<dbReference type="NCBIfam" id="TIGR04532">
    <property type="entry name" value="PT_fungal_PKS"/>
    <property type="match status" value="1"/>
</dbReference>
<dbReference type="SMART" id="SM00823">
    <property type="entry name" value="PKS_PP"/>
    <property type="match status" value="2"/>
</dbReference>
<dbReference type="SUPFAM" id="SSF52151">
    <property type="entry name" value="FabD/lysophospholipase-like"/>
    <property type="match status" value="1"/>
</dbReference>
<dbReference type="PROSITE" id="PS52004">
    <property type="entry name" value="KS3_2"/>
    <property type="match status" value="1"/>
</dbReference>
<protein>
    <recommendedName>
        <fullName evidence="11">Carrier domain-containing protein</fullName>
    </recommendedName>
</protein>
<evidence type="ECO:0000256" key="3">
    <source>
        <dbReference type="ARBA" id="ARBA00022679"/>
    </source>
</evidence>
<name>A0A4Y9ZDF3_9AGAM</name>
<dbReference type="PROSITE" id="PS50075">
    <property type="entry name" value="CARRIER"/>
    <property type="match status" value="2"/>
</dbReference>
<evidence type="ECO:0000256" key="4">
    <source>
        <dbReference type="ARBA" id="ARBA00023026"/>
    </source>
</evidence>
<evidence type="ECO:0000313" key="10">
    <source>
        <dbReference type="Proteomes" id="UP000298327"/>
    </source>
</evidence>
<dbReference type="InterPro" id="IPR049551">
    <property type="entry name" value="PKS_DH_C"/>
</dbReference>
<dbReference type="OrthoDB" id="329835at2759"/>
<dbReference type="SMART" id="SM00827">
    <property type="entry name" value="PKS_AT"/>
    <property type="match status" value="1"/>
</dbReference>
<dbReference type="PANTHER" id="PTHR43775">
    <property type="entry name" value="FATTY ACID SYNTHASE"/>
    <property type="match status" value="1"/>
</dbReference>
<dbReference type="InterPro" id="IPR029058">
    <property type="entry name" value="AB_hydrolase_fold"/>
</dbReference>
<evidence type="ECO:0000259" key="6">
    <source>
        <dbReference type="PROSITE" id="PS50075"/>
    </source>
</evidence>
<feature type="domain" description="PKS/mFAS DH" evidence="8">
    <location>
        <begin position="1314"/>
        <end position="1621"/>
    </location>
</feature>
<dbReference type="SMART" id="SM01294">
    <property type="entry name" value="PKS_PP_betabranch"/>
    <property type="match status" value="1"/>
</dbReference>
<dbReference type="CDD" id="cd00833">
    <property type="entry name" value="PKS"/>
    <property type="match status" value="1"/>
</dbReference>
<keyword evidence="2" id="KW-0597">Phosphoprotein</keyword>
<dbReference type="Pfam" id="PF00550">
    <property type="entry name" value="PP-binding"/>
    <property type="match status" value="2"/>
</dbReference>
<feature type="region of interest" description="N-terminal hotdog fold" evidence="5">
    <location>
        <begin position="1314"/>
        <end position="1444"/>
    </location>
</feature>
<dbReference type="EMBL" id="SEOQ01000010">
    <property type="protein sequence ID" value="TFY72602.1"/>
    <property type="molecule type" value="Genomic_DNA"/>
</dbReference>
<dbReference type="Pfam" id="PF00698">
    <property type="entry name" value="Acyl_transf_1"/>
    <property type="match status" value="1"/>
</dbReference>
<dbReference type="Gene3D" id="3.40.366.10">
    <property type="entry name" value="Malonyl-Coenzyme A Acyl Carrier Protein, domain 2"/>
    <property type="match status" value="3"/>
</dbReference>
<proteinExistence type="predicted"/>
<evidence type="ECO:0000313" key="9">
    <source>
        <dbReference type="EMBL" id="TFY72602.1"/>
    </source>
</evidence>
<feature type="active site" description="Proton donor; for dehydratase activity" evidence="5">
    <location>
        <position position="1532"/>
    </location>
</feature>
<dbReference type="SUPFAM" id="SSF53474">
    <property type="entry name" value="alpha/beta-Hydrolases"/>
    <property type="match status" value="1"/>
</dbReference>
<dbReference type="PROSITE" id="PS00606">
    <property type="entry name" value="KS3_1"/>
    <property type="match status" value="1"/>
</dbReference>
<keyword evidence="1" id="KW-0596">Phosphopantetheine</keyword>
<dbReference type="Gene3D" id="1.10.1200.10">
    <property type="entry name" value="ACP-like"/>
    <property type="match status" value="2"/>
</dbReference>
<dbReference type="GO" id="GO:0006633">
    <property type="term" value="P:fatty acid biosynthetic process"/>
    <property type="evidence" value="ECO:0007669"/>
    <property type="project" value="InterPro"/>
</dbReference>
<evidence type="ECO:0000259" key="7">
    <source>
        <dbReference type="PROSITE" id="PS52004"/>
    </source>
</evidence>
<dbReference type="GO" id="GO:0031177">
    <property type="term" value="F:phosphopantetheine binding"/>
    <property type="evidence" value="ECO:0007669"/>
    <property type="project" value="InterPro"/>
</dbReference>
<evidence type="ECO:0000256" key="2">
    <source>
        <dbReference type="ARBA" id="ARBA00022553"/>
    </source>
</evidence>
<dbReference type="STRING" id="205917.A0A4Y9ZDF3"/>
<dbReference type="Pfam" id="PF00109">
    <property type="entry name" value="ketoacyl-synt"/>
    <property type="match status" value="1"/>
</dbReference>
<dbReference type="PANTHER" id="PTHR43775:SF37">
    <property type="entry name" value="SI:DKEY-61P9.11"/>
    <property type="match status" value="1"/>
</dbReference>
<feature type="domain" description="Ketosynthase family 3 (KS3)" evidence="7">
    <location>
        <begin position="397"/>
        <end position="825"/>
    </location>
</feature>
<dbReference type="PROSITE" id="PS52019">
    <property type="entry name" value="PKS_MFAS_DH"/>
    <property type="match status" value="1"/>
</dbReference>
<dbReference type="Pfam" id="PF22621">
    <property type="entry name" value="CurL-like_PKS_C"/>
    <property type="match status" value="1"/>
</dbReference>
<dbReference type="InterPro" id="IPR049900">
    <property type="entry name" value="PKS_mFAS_DH"/>
</dbReference>
<dbReference type="InterPro" id="IPR014031">
    <property type="entry name" value="Ketoacyl_synth_C"/>
</dbReference>
<dbReference type="SMART" id="SM00825">
    <property type="entry name" value="PKS_KS"/>
    <property type="match status" value="1"/>
</dbReference>
<keyword evidence="4" id="KW-0843">Virulence</keyword>
<keyword evidence="10" id="KW-1185">Reference proteome</keyword>
<dbReference type="Gene3D" id="3.40.47.10">
    <property type="match status" value="1"/>
</dbReference>